<dbReference type="EMBL" id="KI926320">
    <property type="protein sequence ID" value="ETW38144.1"/>
    <property type="molecule type" value="Genomic_DNA"/>
</dbReference>
<reference evidence="3 4" key="2">
    <citation type="submission" date="2013-02" db="EMBL/GenBank/DDBJ databases">
        <title>The Genome Sequence of Plasmodium falciparum Tanzania (2000708).</title>
        <authorList>
            <consortium name="The Broad Institute Genome Sequencing Platform"/>
            <consortium name="The Broad Institute Genome Sequencing Center for Infectious Disease"/>
            <person name="Neafsey D."/>
            <person name="Cheeseman I."/>
            <person name="Volkman S."/>
            <person name="Adams J."/>
            <person name="Walker B."/>
            <person name="Young S.K."/>
            <person name="Zeng Q."/>
            <person name="Gargeya S."/>
            <person name="Fitzgerald M."/>
            <person name="Haas B."/>
            <person name="Abouelleil A."/>
            <person name="Alvarado L."/>
            <person name="Arachchi H.M."/>
            <person name="Berlin A.M."/>
            <person name="Chapman S.B."/>
            <person name="Dewar J."/>
            <person name="Goldberg J."/>
            <person name="Griggs A."/>
            <person name="Gujja S."/>
            <person name="Hansen M."/>
            <person name="Howarth C."/>
            <person name="Imamovic A."/>
            <person name="Larimer J."/>
            <person name="McCowan C."/>
            <person name="Murphy C."/>
            <person name="Neiman D."/>
            <person name="Pearson M."/>
            <person name="Priest M."/>
            <person name="Roberts A."/>
            <person name="Saif S."/>
            <person name="Shea T."/>
            <person name="Sisk P."/>
            <person name="Sykes S."/>
            <person name="Wortman J."/>
            <person name="Nusbaum C."/>
            <person name="Birren B."/>
        </authorList>
    </citation>
    <scope>NUCLEOTIDE SEQUENCE [LARGE SCALE GENOMIC DNA]</scope>
    <source>
        <strain evidence="4">Tanzania (2000708)</strain>
    </source>
</reference>
<dbReference type="Proteomes" id="UP000030708">
    <property type="component" value="Unassembled WGS sequence"/>
</dbReference>
<evidence type="ECO:0000313" key="3">
    <source>
        <dbReference type="EMBL" id="ETW38144.1"/>
    </source>
</evidence>
<keyword evidence="2" id="KW-0812">Transmembrane</keyword>
<evidence type="ECO:0008006" key="5">
    <source>
        <dbReference type="Google" id="ProtNLM"/>
    </source>
</evidence>
<feature type="transmembrane region" description="Helical" evidence="2">
    <location>
        <begin position="7"/>
        <end position="35"/>
    </location>
</feature>
<dbReference type="AlphaFoldDB" id="A0A024WB45"/>
<accession>A0A024WB45</accession>
<gene>
    <name evidence="3" type="ORF">PFTANZ_01139</name>
</gene>
<evidence type="ECO:0000313" key="4">
    <source>
        <dbReference type="Proteomes" id="UP000030708"/>
    </source>
</evidence>
<reference evidence="3 4" key="1">
    <citation type="submission" date="2013-02" db="EMBL/GenBank/DDBJ databases">
        <title>The Genome Annotation of Plasmodium falciparum Tanzania (2000708).</title>
        <authorList>
            <consortium name="The Broad Institute Genome Sequencing Platform"/>
            <consortium name="The Broad Institute Genome Sequencing Center for Infectious Disease"/>
            <person name="Neafsey D."/>
            <person name="Hoffman S."/>
            <person name="Volkman S."/>
            <person name="Rosenthal P."/>
            <person name="Walker B."/>
            <person name="Young S.K."/>
            <person name="Zeng Q."/>
            <person name="Gargeya S."/>
            <person name="Fitzgerald M."/>
            <person name="Haas B."/>
            <person name="Abouelleil A."/>
            <person name="Allen A.W."/>
            <person name="Alvarado L."/>
            <person name="Arachchi H.M."/>
            <person name="Berlin A.M."/>
            <person name="Chapman S.B."/>
            <person name="Gainer-Dewar J."/>
            <person name="Goldberg J."/>
            <person name="Griggs A."/>
            <person name="Gujja S."/>
            <person name="Hansen M."/>
            <person name="Howarth C."/>
            <person name="Imamovic A."/>
            <person name="Ireland A."/>
            <person name="Larimer J."/>
            <person name="McCowan C."/>
            <person name="Murphy C."/>
            <person name="Pearson M."/>
            <person name="Poon T.W."/>
            <person name="Priest M."/>
            <person name="Roberts A."/>
            <person name="Saif S."/>
            <person name="Shea T."/>
            <person name="Sisk P."/>
            <person name="Sykes S."/>
            <person name="Wortman J."/>
            <person name="Nusbaum C."/>
            <person name="Birren B."/>
        </authorList>
    </citation>
    <scope>NUCLEOTIDE SEQUENCE [LARGE SCALE GENOMIC DNA]</scope>
    <source>
        <strain evidence="4">Tanzania (2000708)</strain>
    </source>
</reference>
<proteinExistence type="predicted"/>
<sequence length="861" mass="104303">MFLYVCVLILLLYFVLIPLESNFFFFFFSFFFIYINNVSIARICSSNYKKNTYMYYRADYKSNKISEVNVEHKKRESVYKIVNNLSLKNSKWDDINSYKINKVNNKYIYLYIHKNQKKNIFINTKKLNILQQNIILYTLQNNNNNNNNSYKHNKLVYYNFILPHSRGLYNIGGHPIKNISFQYIHAYIFQKIKGYYYYPFMKNIKKFIYEDRNCNKNIIRMNVQKNNYNRYPNNDDKQDNNNNVGKLKYNYDLSCEFPDEIINNYKAAGFFLIKADINNNNNNNNNNYRSDRGHEDNNITNNNQNNHSNNKYQHYYDNVNMKTNPKGINIKFLLGSDPLTTKDMMKIINEEEKEKKRKEGELNILGGKKNAEEKYPIQTAYRELSEESLYMYNIFLSYFSYLHYVMKYMLPSSNNNNNNNNNNQSNHQENIISSYEHFLSNNFLKDISNYTLQEKERIINLHINNLMIFFKEKGFNLQEYYNEIYRCSLPPPSLNKGMLDKKMNHHKNEQKMDDTQTNDTLIRDTQRYNINTQSDSCNHSINNLNINNGHCNIFESQVMDKNKLNPYEYIHKEINIYQRVEDYSKDNFKLYYKEGKYCVYFFNVLQYDYRNMLQYMNNFFWENCTIFYNILLKENYKFLISSRLEKNSEYEAYTFNKIQFEKNVHPILYENFINVQNYNESVYNDKNKTSYSFYYNINKNENTKFDSGFMNNLMWVDFSLILLQLVIDNERSKNVAFNLYNIYEQIIKNYYNHKQKNKKEYIIFFDNGNSLNISYNIINKIYELYNPFHYNLISLFKNKKYSDFLILLFSPFNTKLNKNNLQQYLSNNINIPFRKFFKRLILSSSVWIFFFFNFITSIPTK</sequence>
<evidence type="ECO:0000256" key="1">
    <source>
        <dbReference type="SAM" id="MobiDB-lite"/>
    </source>
</evidence>
<feature type="region of interest" description="Disordered" evidence="1">
    <location>
        <begin position="281"/>
        <end position="309"/>
    </location>
</feature>
<evidence type="ECO:0000256" key="2">
    <source>
        <dbReference type="SAM" id="Phobius"/>
    </source>
</evidence>
<dbReference type="eggNOG" id="ENOG502QWUX">
    <property type="taxonomic scope" value="Eukaryota"/>
</dbReference>
<dbReference type="OrthoDB" id="392488at2759"/>
<organism evidence="3 4">
    <name type="scientific">Plasmodium falciparum Tanzania</name>
    <name type="common">2000708</name>
    <dbReference type="NCBI Taxonomy" id="1036725"/>
    <lineage>
        <taxon>Eukaryota</taxon>
        <taxon>Sar</taxon>
        <taxon>Alveolata</taxon>
        <taxon>Apicomplexa</taxon>
        <taxon>Aconoidasida</taxon>
        <taxon>Haemosporida</taxon>
        <taxon>Plasmodiidae</taxon>
        <taxon>Plasmodium</taxon>
        <taxon>Plasmodium (Laverania)</taxon>
    </lineage>
</organism>
<keyword evidence="2" id="KW-1133">Transmembrane helix</keyword>
<keyword evidence="2" id="KW-0472">Membrane</keyword>
<protein>
    <recommendedName>
        <fullName evidence="5">Nudix hydrolase domain-containing protein</fullName>
    </recommendedName>
</protein>
<feature type="transmembrane region" description="Helical" evidence="2">
    <location>
        <begin position="840"/>
        <end position="858"/>
    </location>
</feature>
<name>A0A024WB45_PLAFA</name>
<feature type="compositionally biased region" description="Low complexity" evidence="1">
    <location>
        <begin position="298"/>
        <end position="309"/>
    </location>
</feature>